<name>A0A0G3GWG4_9CORY</name>
<sequence length="122" mass="13648">MDDQEILQGFGKILITDVRDAVMSTMAMDYHGRFNTPESKNFQKLLAENNIPEELFNHICLKTIDEVIFKLLVAFEENHPELIVHYLGTDLAAISDGLGGDFLGDWIPDYSAYPGGAEDEAI</sequence>
<accession>A0A0G3GWG4</accession>
<reference evidence="1 2" key="1">
    <citation type="journal article" date="2015" name="Genome Announc.">
        <title>Complete Genome Sequence of the Type Strain Corynebacterium mustelae DSM 45274, Isolated from Various Tissues of a Male Ferret with Lethal Sepsis.</title>
        <authorList>
            <person name="Ruckert C."/>
            <person name="Eimer J."/>
            <person name="Winkler A."/>
            <person name="Tauch A."/>
        </authorList>
    </citation>
    <scope>NUCLEOTIDE SEQUENCE [LARGE SCALE GENOMIC DNA]</scope>
    <source>
        <strain evidence="1 2">DSM 45274</strain>
    </source>
</reference>
<organism evidence="1 2">
    <name type="scientific">Corynebacterium mustelae</name>
    <dbReference type="NCBI Taxonomy" id="571915"/>
    <lineage>
        <taxon>Bacteria</taxon>
        <taxon>Bacillati</taxon>
        <taxon>Actinomycetota</taxon>
        <taxon>Actinomycetes</taxon>
        <taxon>Mycobacteriales</taxon>
        <taxon>Corynebacteriaceae</taxon>
        <taxon>Corynebacterium</taxon>
    </lineage>
</organism>
<dbReference type="PATRIC" id="fig|571915.4.peg.1260"/>
<keyword evidence="2" id="KW-1185">Reference proteome</keyword>
<dbReference type="Proteomes" id="UP000035199">
    <property type="component" value="Chromosome"/>
</dbReference>
<dbReference type="AlphaFoldDB" id="A0A0G3GWG4"/>
<evidence type="ECO:0000313" key="2">
    <source>
        <dbReference type="Proteomes" id="UP000035199"/>
    </source>
</evidence>
<dbReference type="RefSeq" id="WP_047261717.1">
    <property type="nucleotide sequence ID" value="NZ_CP011542.1"/>
</dbReference>
<dbReference type="EMBL" id="CP011542">
    <property type="protein sequence ID" value="AKK05521.1"/>
    <property type="molecule type" value="Genomic_DNA"/>
</dbReference>
<dbReference type="KEGG" id="cmv:CMUST_05925"/>
<evidence type="ECO:0000313" key="1">
    <source>
        <dbReference type="EMBL" id="AKK05521.1"/>
    </source>
</evidence>
<gene>
    <name evidence="1" type="ORF">CMUST_05925</name>
</gene>
<proteinExistence type="predicted"/>
<reference evidence="2" key="2">
    <citation type="submission" date="2015-05" db="EMBL/GenBank/DDBJ databases">
        <title>Complete genome sequence of Corynebacterium mustelae DSM 45274, isolated from various tissues of a male ferret with lethal sepsis.</title>
        <authorList>
            <person name="Ruckert C."/>
            <person name="Albersmeier A."/>
            <person name="Winkler A."/>
            <person name="Tauch A."/>
        </authorList>
    </citation>
    <scope>NUCLEOTIDE SEQUENCE [LARGE SCALE GENOMIC DNA]</scope>
    <source>
        <strain evidence="2">DSM 45274</strain>
    </source>
</reference>
<dbReference type="OrthoDB" id="292317at2"/>
<protein>
    <submittedName>
        <fullName evidence="1">Uncharacterized protein</fullName>
    </submittedName>
</protein>